<dbReference type="RefSeq" id="WP_120605227.1">
    <property type="nucleotide sequence ID" value="NZ_RAWE01000108.1"/>
</dbReference>
<reference evidence="4" key="1">
    <citation type="submission" date="2018-09" db="EMBL/GenBank/DDBJ databases">
        <authorList>
            <person name="Livingstone P.G."/>
            <person name="Whitworth D.E."/>
        </authorList>
    </citation>
    <scope>NUCLEOTIDE SEQUENCE [LARGE SCALE GENOMIC DNA]</scope>
    <source>
        <strain evidence="4">CA043D</strain>
    </source>
</reference>
<feature type="transmembrane region" description="Helical" evidence="1">
    <location>
        <begin position="270"/>
        <end position="294"/>
    </location>
</feature>
<feature type="transmembrane region" description="Helical" evidence="1">
    <location>
        <begin position="212"/>
        <end position="235"/>
    </location>
</feature>
<dbReference type="EMBL" id="RAWE01000108">
    <property type="protein sequence ID" value="RKG99719.1"/>
    <property type="molecule type" value="Genomic_DNA"/>
</dbReference>
<dbReference type="InterPro" id="IPR032809">
    <property type="entry name" value="Put_HupE_UreJ"/>
</dbReference>
<keyword evidence="4" id="KW-1185">Reference proteome</keyword>
<name>A0A3A8JVK6_9BACT</name>
<feature type="chain" id="PRO_5017385059" evidence="2">
    <location>
        <begin position="27"/>
        <end position="358"/>
    </location>
</feature>
<feature type="transmembrane region" description="Helical" evidence="1">
    <location>
        <begin position="241"/>
        <end position="258"/>
    </location>
</feature>
<feature type="transmembrane region" description="Helical" evidence="1">
    <location>
        <begin position="300"/>
        <end position="323"/>
    </location>
</feature>
<evidence type="ECO:0000313" key="4">
    <source>
        <dbReference type="Proteomes" id="UP000268313"/>
    </source>
</evidence>
<protein>
    <submittedName>
        <fullName evidence="3">HupE/UreJ family protein</fullName>
    </submittedName>
</protein>
<organism evidence="3 4">
    <name type="scientific">Corallococcus carmarthensis</name>
    <dbReference type="NCBI Taxonomy" id="2316728"/>
    <lineage>
        <taxon>Bacteria</taxon>
        <taxon>Pseudomonadati</taxon>
        <taxon>Myxococcota</taxon>
        <taxon>Myxococcia</taxon>
        <taxon>Myxococcales</taxon>
        <taxon>Cystobacterineae</taxon>
        <taxon>Myxococcaceae</taxon>
        <taxon>Corallococcus</taxon>
    </lineage>
</organism>
<keyword evidence="2" id="KW-0732">Signal</keyword>
<feature type="transmembrane region" description="Helical" evidence="1">
    <location>
        <begin position="335"/>
        <end position="353"/>
    </location>
</feature>
<dbReference type="Pfam" id="PF13795">
    <property type="entry name" value="HupE_UreJ_2"/>
    <property type="match status" value="1"/>
</dbReference>
<evidence type="ECO:0000256" key="1">
    <source>
        <dbReference type="SAM" id="Phobius"/>
    </source>
</evidence>
<keyword evidence="1" id="KW-1133">Transmembrane helix</keyword>
<dbReference type="AlphaFoldDB" id="A0A3A8JVK6"/>
<sequence length="358" mass="37997">MRPFPAARVVFLALVLLGPAVVHAHAAELLSVRAVREDASPERVRETLTLAPDTLRLLVPGLPPDQGEDGSALQALRPQVEARIWNRLPLTANGAPCVLLTSSAAWDEGRGTVELRAAFTCPPGTLRQTFGVLDALPPGYRLIRAGGAGEGGFAGVDFADREHPTLVMEGRAGAVDGFSGWVGEGIRHILEGADHLLFLVAVLLVGGTFRRILLLVTSFTLAHSLTLAVTALGWWTLDARGTRWAEAAIAASILYMALENLLLRRHGHRAGLTFLFGLVHGLGFASVLGGYGLGTAVVPALLGFNLGVEVGQAVVVAFLVPVLRIVQRRPRLHSKVVRLSSICLAGVGLYWMVARAVG</sequence>
<proteinExistence type="predicted"/>
<gene>
    <name evidence="3" type="ORF">D7X32_25795</name>
</gene>
<feature type="signal peptide" evidence="2">
    <location>
        <begin position="1"/>
        <end position="26"/>
    </location>
</feature>
<accession>A0A3A8JVK6</accession>
<dbReference type="Proteomes" id="UP000268313">
    <property type="component" value="Unassembled WGS sequence"/>
</dbReference>
<dbReference type="OrthoDB" id="9808870at2"/>
<evidence type="ECO:0000256" key="2">
    <source>
        <dbReference type="SAM" id="SignalP"/>
    </source>
</evidence>
<keyword evidence="1" id="KW-0812">Transmembrane</keyword>
<evidence type="ECO:0000313" key="3">
    <source>
        <dbReference type="EMBL" id="RKG99719.1"/>
    </source>
</evidence>
<keyword evidence="1" id="KW-0472">Membrane</keyword>
<comment type="caution">
    <text evidence="3">The sequence shown here is derived from an EMBL/GenBank/DDBJ whole genome shotgun (WGS) entry which is preliminary data.</text>
</comment>